<evidence type="ECO:0000256" key="1">
    <source>
        <dbReference type="SAM" id="MobiDB-lite"/>
    </source>
</evidence>
<accession>A0A9W9C4G4</accession>
<feature type="compositionally biased region" description="Low complexity" evidence="1">
    <location>
        <begin position="48"/>
        <end position="64"/>
    </location>
</feature>
<reference evidence="2" key="1">
    <citation type="submission" date="2022-10" db="EMBL/GenBank/DDBJ databases">
        <title>Tapping the CABI collections for fungal endophytes: first genome assemblies for Collariella, Neodidymelliopsis, Ascochyta clinopodiicola, Didymella pomorum, Didymosphaeria variabile, Neocosmospora piperis and Neocucurbitaria cava.</title>
        <authorList>
            <person name="Hill R."/>
        </authorList>
    </citation>
    <scope>NUCLEOTIDE SEQUENCE</scope>
    <source>
        <strain evidence="2">IMI 360193</strain>
    </source>
</reference>
<feature type="compositionally biased region" description="Basic and acidic residues" evidence="1">
    <location>
        <begin position="221"/>
        <end position="252"/>
    </location>
</feature>
<proteinExistence type="predicted"/>
<keyword evidence="3" id="KW-1185">Reference proteome</keyword>
<dbReference type="Proteomes" id="UP001140562">
    <property type="component" value="Unassembled WGS sequence"/>
</dbReference>
<gene>
    <name evidence="2" type="ORF">N0V87_000371</name>
</gene>
<feature type="region of interest" description="Disordered" evidence="1">
    <location>
        <begin position="218"/>
        <end position="252"/>
    </location>
</feature>
<dbReference type="AlphaFoldDB" id="A0A9W9C4G4"/>
<feature type="region of interest" description="Disordered" evidence="1">
    <location>
        <begin position="48"/>
        <end position="67"/>
    </location>
</feature>
<evidence type="ECO:0000313" key="2">
    <source>
        <dbReference type="EMBL" id="KAJ4343604.1"/>
    </source>
</evidence>
<evidence type="ECO:0000313" key="3">
    <source>
        <dbReference type="Proteomes" id="UP001140562"/>
    </source>
</evidence>
<comment type="caution">
    <text evidence="2">The sequence shown here is derived from an EMBL/GenBank/DDBJ whole genome shotgun (WGS) entry which is preliminary data.</text>
</comment>
<protein>
    <submittedName>
        <fullName evidence="2">Uncharacterized protein</fullName>
    </submittedName>
</protein>
<organism evidence="2 3">
    <name type="scientific">Didymella glomerata</name>
    <dbReference type="NCBI Taxonomy" id="749621"/>
    <lineage>
        <taxon>Eukaryota</taxon>
        <taxon>Fungi</taxon>
        <taxon>Dikarya</taxon>
        <taxon>Ascomycota</taxon>
        <taxon>Pezizomycotina</taxon>
        <taxon>Dothideomycetes</taxon>
        <taxon>Pleosporomycetidae</taxon>
        <taxon>Pleosporales</taxon>
        <taxon>Pleosporineae</taxon>
        <taxon>Didymellaceae</taxon>
        <taxon>Didymella</taxon>
    </lineage>
</organism>
<dbReference type="EMBL" id="JAPEUV010000002">
    <property type="protein sequence ID" value="KAJ4343604.1"/>
    <property type="molecule type" value="Genomic_DNA"/>
</dbReference>
<name>A0A9W9C4G4_9PLEO</name>
<sequence>MSSASKAMPIVRQLALTATRSSTFRAATPVKAGTAHVYDMLTASTTCQRRSTSQLSTSSNTSSLPQDQVSEVLHRLKKIERSQVEFKKIQAAIHIENKEHLHTHDRALECPTTNASRAAPYDTGFKASPDAIDISEILRQTGNTTPQDAVGLTSAGATDAVVDSEILRQLNHFKDFNTAQEDLLSAQADQISAQVNHVLQLKTTNAFLRHENNILRGPHVNVERRAPDDGKTKHGHETQDKDRDGENPRSTDDGFSRFVVQLTASVIGVCIGQYIWVYADCGTWPRSP</sequence>